<dbReference type="Proteomes" id="UP001274830">
    <property type="component" value="Unassembled WGS sequence"/>
</dbReference>
<proteinExistence type="predicted"/>
<dbReference type="AlphaFoldDB" id="A0AAE0WGP9"/>
<keyword evidence="1" id="KW-0812">Transmembrane</keyword>
<feature type="transmembrane region" description="Helical" evidence="1">
    <location>
        <begin position="87"/>
        <end position="110"/>
    </location>
</feature>
<keyword evidence="1" id="KW-0472">Membrane</keyword>
<accession>A0AAE0WGP9</accession>
<comment type="caution">
    <text evidence="2">The sequence shown here is derived from an EMBL/GenBank/DDBJ whole genome shotgun (WGS) entry which is preliminary data.</text>
</comment>
<dbReference type="EMBL" id="JAUTXT010000090">
    <property type="protein sequence ID" value="KAK3669337.1"/>
    <property type="molecule type" value="Genomic_DNA"/>
</dbReference>
<evidence type="ECO:0000313" key="2">
    <source>
        <dbReference type="EMBL" id="KAK3669337.1"/>
    </source>
</evidence>
<sequence>MATTMPHTAFELFNTGAIPSEALQPTTSATITSPTITATFVTKIVSAASSSSTATPTLTLTTPATLNNGTTCITLQPGELVISRTSFIIALTLCIFITTASVITLLAFAYRNYRRRRETQQARAWGRRSVYNRRMSVVRKEVDYFYSTKHGGCLVHVPENPELGSDEVVEIGDRERLFEVPAEPAKAALVGSLDRAKRKSRLKSLFFDEKVGVWLSKS</sequence>
<protein>
    <submittedName>
        <fullName evidence="2">Uncharacterized protein</fullName>
    </submittedName>
</protein>
<evidence type="ECO:0000256" key="1">
    <source>
        <dbReference type="SAM" id="Phobius"/>
    </source>
</evidence>
<organism evidence="2 3">
    <name type="scientific">Recurvomyces mirabilis</name>
    <dbReference type="NCBI Taxonomy" id="574656"/>
    <lineage>
        <taxon>Eukaryota</taxon>
        <taxon>Fungi</taxon>
        <taxon>Dikarya</taxon>
        <taxon>Ascomycota</taxon>
        <taxon>Pezizomycotina</taxon>
        <taxon>Dothideomycetes</taxon>
        <taxon>Dothideomycetidae</taxon>
        <taxon>Mycosphaerellales</taxon>
        <taxon>Teratosphaeriaceae</taxon>
        <taxon>Recurvomyces</taxon>
    </lineage>
</organism>
<evidence type="ECO:0000313" key="3">
    <source>
        <dbReference type="Proteomes" id="UP001274830"/>
    </source>
</evidence>
<reference evidence="2" key="1">
    <citation type="submission" date="2023-07" db="EMBL/GenBank/DDBJ databases">
        <title>Black Yeasts Isolated from many extreme environments.</title>
        <authorList>
            <person name="Coleine C."/>
            <person name="Stajich J.E."/>
            <person name="Selbmann L."/>
        </authorList>
    </citation>
    <scope>NUCLEOTIDE SEQUENCE</scope>
    <source>
        <strain evidence="2">CCFEE 5485</strain>
    </source>
</reference>
<keyword evidence="1" id="KW-1133">Transmembrane helix</keyword>
<gene>
    <name evidence="2" type="ORF">LTR78_010799</name>
</gene>
<keyword evidence="3" id="KW-1185">Reference proteome</keyword>
<name>A0AAE0WGP9_9PEZI</name>